<organism evidence="6 7">
    <name type="scientific">Potamilus streckersoni</name>
    <dbReference type="NCBI Taxonomy" id="2493646"/>
    <lineage>
        <taxon>Eukaryota</taxon>
        <taxon>Metazoa</taxon>
        <taxon>Spiralia</taxon>
        <taxon>Lophotrochozoa</taxon>
        <taxon>Mollusca</taxon>
        <taxon>Bivalvia</taxon>
        <taxon>Autobranchia</taxon>
        <taxon>Heteroconchia</taxon>
        <taxon>Palaeoheterodonta</taxon>
        <taxon>Unionida</taxon>
        <taxon>Unionoidea</taxon>
        <taxon>Unionidae</taxon>
        <taxon>Ambleminae</taxon>
        <taxon>Lampsilini</taxon>
        <taxon>Potamilus</taxon>
    </lineage>
</organism>
<evidence type="ECO:0000313" key="7">
    <source>
        <dbReference type="Proteomes" id="UP001195483"/>
    </source>
</evidence>
<reference evidence="6" key="3">
    <citation type="submission" date="2023-05" db="EMBL/GenBank/DDBJ databases">
        <authorList>
            <person name="Smith C.H."/>
        </authorList>
    </citation>
    <scope>NUCLEOTIDE SEQUENCE</scope>
    <source>
        <strain evidence="6">CHS0354</strain>
        <tissue evidence="6">Mantle</tissue>
    </source>
</reference>
<dbReference type="Proteomes" id="UP001195483">
    <property type="component" value="Unassembled WGS sequence"/>
</dbReference>
<dbReference type="AlphaFoldDB" id="A0AAE0RMQ7"/>
<reference evidence="6" key="1">
    <citation type="journal article" date="2021" name="Genome Biol. Evol.">
        <title>A High-Quality Reference Genome for a Parasitic Bivalve with Doubly Uniparental Inheritance (Bivalvia: Unionida).</title>
        <authorList>
            <person name="Smith C.H."/>
        </authorList>
    </citation>
    <scope>NUCLEOTIDE SEQUENCE</scope>
    <source>
        <strain evidence="6">CHS0354</strain>
    </source>
</reference>
<keyword evidence="2" id="KW-0521">NADP</keyword>
<dbReference type="PANTHER" id="PTHR42748:SF7">
    <property type="entry name" value="NMRA LIKE REDOX SENSOR 1-RELATED"/>
    <property type="match status" value="1"/>
</dbReference>
<dbReference type="GO" id="GO:0005634">
    <property type="term" value="C:nucleus"/>
    <property type="evidence" value="ECO:0007669"/>
    <property type="project" value="TreeGrafter"/>
</dbReference>
<dbReference type="Gene3D" id="3.40.50.720">
    <property type="entry name" value="NAD(P)-binding Rossmann-like Domain"/>
    <property type="match status" value="1"/>
</dbReference>
<sequence length="320" mass="36294">MGSGASHGSSDEPKTIAVFGATGLLGGAVARALLKDPTNYRVRAITRKPNNDKARKLAEKGAVIVTANMNDMESLEKALDGAYAVFLTTHYWEERNKEKEIVRGLNAIDAAVKQNVKHIVLNGSESVRKLIGKECNNLDSKAAIEEYLKEVGVTYTIIRLPFWYENFYGIFRPHKIKHGVYAIPLPIEDAAIDMICVKDIGPCVVSILDSPKQYKNKTIGLSADRMTTVDMAHVFSKHIDKQFISPKIRTKDYEKFNFPEARDLAAMFELYQKNLAHRDIRLTKKLNPHVRTFDKWLERKLYKLEEVLAGDKDNEFEHQK</sequence>
<dbReference type="PANTHER" id="PTHR42748">
    <property type="entry name" value="NITROGEN METABOLITE REPRESSION PROTEIN NMRA FAMILY MEMBER"/>
    <property type="match status" value="1"/>
</dbReference>
<evidence type="ECO:0000259" key="5">
    <source>
        <dbReference type="Pfam" id="PF05368"/>
    </source>
</evidence>
<dbReference type="SUPFAM" id="SSF51735">
    <property type="entry name" value="NAD(P)-binding Rossmann-fold domains"/>
    <property type="match status" value="1"/>
</dbReference>
<evidence type="ECO:0000256" key="3">
    <source>
        <dbReference type="ARBA" id="ARBA00040296"/>
    </source>
</evidence>
<keyword evidence="4" id="KW-0472">Membrane</keyword>
<reference evidence="6" key="2">
    <citation type="journal article" date="2021" name="Genome Biol. Evol.">
        <title>Developing a high-quality reference genome for a parasitic bivalve with doubly uniparental inheritance (Bivalvia: Unionida).</title>
        <authorList>
            <person name="Smith C.H."/>
        </authorList>
    </citation>
    <scope>NUCLEOTIDE SEQUENCE</scope>
    <source>
        <strain evidence="6">CHS0354</strain>
        <tissue evidence="6">Mantle</tissue>
    </source>
</reference>
<evidence type="ECO:0000313" key="6">
    <source>
        <dbReference type="EMBL" id="KAK3575995.1"/>
    </source>
</evidence>
<dbReference type="InterPro" id="IPR008030">
    <property type="entry name" value="NmrA-like"/>
</dbReference>
<accession>A0AAE0RMQ7</accession>
<comment type="caution">
    <text evidence="6">The sequence shown here is derived from an EMBL/GenBank/DDBJ whole genome shotgun (WGS) entry which is preliminary data.</text>
</comment>
<evidence type="ECO:0000256" key="1">
    <source>
        <dbReference type="ARBA" id="ARBA00006328"/>
    </source>
</evidence>
<keyword evidence="4" id="KW-0812">Transmembrane</keyword>
<name>A0AAE0RMQ7_9BIVA</name>
<dbReference type="Pfam" id="PF05368">
    <property type="entry name" value="NmrA"/>
    <property type="match status" value="1"/>
</dbReference>
<protein>
    <recommendedName>
        <fullName evidence="3">NmrA-like family domain-containing protein 1</fullName>
    </recommendedName>
</protein>
<keyword evidence="4" id="KW-1133">Transmembrane helix</keyword>
<evidence type="ECO:0000256" key="4">
    <source>
        <dbReference type="SAM" id="Phobius"/>
    </source>
</evidence>
<evidence type="ECO:0000256" key="2">
    <source>
        <dbReference type="ARBA" id="ARBA00022857"/>
    </source>
</evidence>
<dbReference type="EMBL" id="JAEAOA010000515">
    <property type="protein sequence ID" value="KAK3575995.1"/>
    <property type="molecule type" value="Genomic_DNA"/>
</dbReference>
<feature type="transmembrane region" description="Helical" evidence="4">
    <location>
        <begin position="16"/>
        <end position="34"/>
    </location>
</feature>
<dbReference type="InterPro" id="IPR036291">
    <property type="entry name" value="NAD(P)-bd_dom_sf"/>
</dbReference>
<dbReference type="Gene3D" id="3.90.25.10">
    <property type="entry name" value="UDP-galactose 4-epimerase, domain 1"/>
    <property type="match status" value="1"/>
</dbReference>
<comment type="similarity">
    <text evidence="1">Belongs to the NmrA-type oxidoreductase family.</text>
</comment>
<dbReference type="InterPro" id="IPR051164">
    <property type="entry name" value="NmrA-like_oxidored"/>
</dbReference>
<gene>
    <name evidence="6" type="ORF">CHS0354_007533</name>
</gene>
<dbReference type="CDD" id="cd05251">
    <property type="entry name" value="NmrA_like_SDR_a"/>
    <property type="match status" value="1"/>
</dbReference>
<keyword evidence="7" id="KW-1185">Reference proteome</keyword>
<proteinExistence type="inferred from homology"/>
<feature type="domain" description="NmrA-like" evidence="5">
    <location>
        <begin position="14"/>
        <end position="280"/>
    </location>
</feature>